<feature type="domain" description="NAD(P)-binding" evidence="1">
    <location>
        <begin position="7"/>
        <end position="199"/>
    </location>
</feature>
<evidence type="ECO:0000259" key="1">
    <source>
        <dbReference type="Pfam" id="PF13460"/>
    </source>
</evidence>
<comment type="caution">
    <text evidence="2">The sequence shown here is derived from an EMBL/GenBank/DDBJ whole genome shotgun (WGS) entry which is preliminary data.</text>
</comment>
<dbReference type="Proteomes" id="UP001210720">
    <property type="component" value="Unassembled WGS sequence"/>
</dbReference>
<evidence type="ECO:0000313" key="3">
    <source>
        <dbReference type="Proteomes" id="UP001210720"/>
    </source>
</evidence>
<dbReference type="SUPFAM" id="SSF51735">
    <property type="entry name" value="NAD(P)-binding Rossmann-fold domains"/>
    <property type="match status" value="1"/>
</dbReference>
<dbReference type="Gene3D" id="3.40.50.720">
    <property type="entry name" value="NAD(P)-binding Rossmann-like Domain"/>
    <property type="match status" value="1"/>
</dbReference>
<organism evidence="2 3">
    <name type="scientific">Thalassococcus lentus</name>
    <dbReference type="NCBI Taxonomy" id="1210524"/>
    <lineage>
        <taxon>Bacteria</taxon>
        <taxon>Pseudomonadati</taxon>
        <taxon>Pseudomonadota</taxon>
        <taxon>Alphaproteobacteria</taxon>
        <taxon>Rhodobacterales</taxon>
        <taxon>Roseobacteraceae</taxon>
        <taxon>Thalassococcus</taxon>
    </lineage>
</organism>
<dbReference type="InterPro" id="IPR036291">
    <property type="entry name" value="NAD(P)-bd_dom_sf"/>
</dbReference>
<accession>A0ABT4XPV1</accession>
<dbReference type="InterPro" id="IPR016040">
    <property type="entry name" value="NAD(P)-bd_dom"/>
</dbReference>
<protein>
    <submittedName>
        <fullName evidence="2">SDR family oxidoreductase</fullName>
    </submittedName>
</protein>
<dbReference type="PANTHER" id="PTHR15020">
    <property type="entry name" value="FLAVIN REDUCTASE-RELATED"/>
    <property type="match status" value="1"/>
</dbReference>
<keyword evidence="3" id="KW-1185">Reference proteome</keyword>
<sequence>MHILVIGASRGIGKAVTLAALEAGHSVRAMSRTADTMDPAQGLEPFAGDATRAADLEKALQGVDAVVMALGIRETVAMLWKKVTLFSDATAALVPLMERDGPSRLICITGIGAGDSAQSLSSVERVGHKIVFSQPYRDKTKQEQIIKESALRWTLVRPTVLTNNKASGKYRVLTDPKDWRMGMISRADVADYVLKALRDDETIGTAAVLAR</sequence>
<reference evidence="2 3" key="1">
    <citation type="submission" date="2023-01" db="EMBL/GenBank/DDBJ databases">
        <title>Thalassococcus onchidii sp. nov., isolated from a marine invertebrate from the South China Sea.</title>
        <authorList>
            <person name="Xu S."/>
            <person name="Liu Z."/>
            <person name="Xu Y."/>
        </authorList>
    </citation>
    <scope>NUCLEOTIDE SEQUENCE [LARGE SCALE GENOMIC DNA]</scope>
    <source>
        <strain evidence="2 3">KCTC 32084</strain>
    </source>
</reference>
<dbReference type="RefSeq" id="WP_271431216.1">
    <property type="nucleotide sequence ID" value="NZ_JAQIOY010000001.1"/>
</dbReference>
<dbReference type="EMBL" id="JAQIOY010000001">
    <property type="protein sequence ID" value="MDA7423883.1"/>
    <property type="molecule type" value="Genomic_DNA"/>
</dbReference>
<name>A0ABT4XPV1_9RHOB</name>
<gene>
    <name evidence="2" type="ORF">PFY00_04030</name>
</gene>
<dbReference type="Pfam" id="PF13460">
    <property type="entry name" value="NAD_binding_10"/>
    <property type="match status" value="1"/>
</dbReference>
<dbReference type="PANTHER" id="PTHR15020:SF50">
    <property type="entry name" value="UPF0659 PROTEIN YMR090W"/>
    <property type="match status" value="1"/>
</dbReference>
<evidence type="ECO:0000313" key="2">
    <source>
        <dbReference type="EMBL" id="MDA7423883.1"/>
    </source>
</evidence>
<proteinExistence type="predicted"/>